<dbReference type="PROSITE" id="PS01121">
    <property type="entry name" value="CASPASE_HIS"/>
    <property type="match status" value="1"/>
</dbReference>
<evidence type="ECO:0000256" key="7">
    <source>
        <dbReference type="ARBA" id="ARBA00022703"/>
    </source>
</evidence>
<dbReference type="GO" id="GO:0006508">
    <property type="term" value="P:proteolysis"/>
    <property type="evidence" value="ECO:0007669"/>
    <property type="project" value="UniProtKB-KW"/>
</dbReference>
<evidence type="ECO:0000256" key="14">
    <source>
        <dbReference type="ARBA" id="ARBA00066479"/>
    </source>
</evidence>
<dbReference type="Pfam" id="PF01335">
    <property type="entry name" value="DED"/>
    <property type="match status" value="2"/>
</dbReference>
<evidence type="ECO:0000256" key="5">
    <source>
        <dbReference type="ARBA" id="ARBA00022553"/>
    </source>
</evidence>
<keyword evidence="12" id="KW-0539">Nucleus</keyword>
<dbReference type="InterPro" id="IPR033139">
    <property type="entry name" value="Caspase_cys_AS"/>
</dbReference>
<feature type="domain" description="Caspase family p20" evidence="19">
    <location>
        <begin position="222"/>
        <end position="348"/>
    </location>
</feature>
<dbReference type="SMART" id="SM00115">
    <property type="entry name" value="CASc"/>
    <property type="match status" value="1"/>
</dbReference>
<dbReference type="FunFam" id="3.40.50.1460:FF:000008">
    <property type="entry name" value="caspase-8 isoform X1"/>
    <property type="match status" value="1"/>
</dbReference>
<organism evidence="20 21">
    <name type="scientific">Myripristis murdjan</name>
    <name type="common">pinecone soldierfish</name>
    <dbReference type="NCBI Taxonomy" id="586833"/>
    <lineage>
        <taxon>Eukaryota</taxon>
        <taxon>Metazoa</taxon>
        <taxon>Chordata</taxon>
        <taxon>Craniata</taxon>
        <taxon>Vertebrata</taxon>
        <taxon>Euteleostomi</taxon>
        <taxon>Actinopterygii</taxon>
        <taxon>Neopterygii</taxon>
        <taxon>Teleostei</taxon>
        <taxon>Neoteleostei</taxon>
        <taxon>Acanthomorphata</taxon>
        <taxon>Holocentriformes</taxon>
        <taxon>Holocentridae</taxon>
        <taxon>Myripristis</taxon>
    </lineage>
</organism>
<dbReference type="AlphaFoldDB" id="A0A668AMX8"/>
<dbReference type="EC" id="3.4.22.61" evidence="14"/>
<dbReference type="GO" id="GO:0032991">
    <property type="term" value="C:protein-containing complex"/>
    <property type="evidence" value="ECO:0007669"/>
    <property type="project" value="UniProtKB-ARBA"/>
</dbReference>
<dbReference type="Gene3D" id="3.40.50.1460">
    <property type="match status" value="1"/>
</dbReference>
<dbReference type="GO" id="GO:0005737">
    <property type="term" value="C:cytoplasm"/>
    <property type="evidence" value="ECO:0007669"/>
    <property type="project" value="UniProtKB-SubCell"/>
</dbReference>
<keyword evidence="6" id="KW-0645">Protease</keyword>
<dbReference type="InterPro" id="IPR011600">
    <property type="entry name" value="Pept_C14_caspase"/>
</dbReference>
<comment type="subcellular location">
    <subcellularLocation>
        <location evidence="2">Cytoplasm</location>
    </subcellularLocation>
    <subcellularLocation>
        <location evidence="1">Nucleus</location>
    </subcellularLocation>
</comment>
<evidence type="ECO:0000256" key="11">
    <source>
        <dbReference type="ARBA" id="ARBA00023145"/>
    </source>
</evidence>
<reference evidence="20" key="1">
    <citation type="submission" date="2019-06" db="EMBL/GenBank/DDBJ databases">
        <authorList>
            <consortium name="Wellcome Sanger Institute Data Sharing"/>
        </authorList>
    </citation>
    <scope>NUCLEOTIDE SEQUENCE [LARGE SCALE GENOMIC DNA]</scope>
</reference>
<keyword evidence="4" id="KW-0963">Cytoplasm</keyword>
<dbReference type="Ensembl" id="ENSMMDT00005047155.1">
    <property type="protein sequence ID" value="ENSMMDP00005046236.1"/>
    <property type="gene ID" value="ENSMMDG00005021141.1"/>
</dbReference>
<dbReference type="Gene3D" id="1.10.533.10">
    <property type="entry name" value="Death Domain, Fas"/>
    <property type="match status" value="2"/>
</dbReference>
<evidence type="ECO:0000313" key="20">
    <source>
        <dbReference type="Ensembl" id="ENSMMDP00005046236.1"/>
    </source>
</evidence>
<dbReference type="GeneTree" id="ENSGT00940000160994"/>
<reference evidence="20" key="2">
    <citation type="submission" date="2025-08" db="UniProtKB">
        <authorList>
            <consortium name="Ensembl"/>
        </authorList>
    </citation>
    <scope>IDENTIFICATION</scope>
</reference>
<dbReference type="Pfam" id="PF00656">
    <property type="entry name" value="Peptidase_C14"/>
    <property type="match status" value="1"/>
</dbReference>
<evidence type="ECO:0000259" key="17">
    <source>
        <dbReference type="PROSITE" id="PS50168"/>
    </source>
</evidence>
<keyword evidence="7" id="KW-0053">Apoptosis</keyword>
<sequence length="466" mass="53063">MDFQELLVHVDQALSKDDVKALLFLCTDIVVRDLSSLGSAKELFALLQDQDLLSAERPFLLTELLTIIHRTRLVRQLGLSGSTTSISPYRMLLYELSEGITEEDLKKIKFLLREKLPRKKLEKTVSTTLEVFLEMEHKDLLNETKLNLLEEIMKPVCPMLQNKIKHFTEQNGTKLQASVPASRVWAGTLCIFIEPHILNECMVCSYLSHFKVVGKYPMVGVKRGFCLIVNNYDFSNSIKQLNNREGTDIDQRCLEKVFKWLGFEVETEKNCARDKMLSVVQKLRTMDHSQMDCFVCCILSHGQDRGVFGVDGQEVQLKELTEPFSALQCPSLREKPKLFFIQACQGTYEQQAVCIQSDGPVCSDAQVPKNSIPADADILMSMATVPHYVSYRDKKQGSWFIQLLCQNLVQMVPSGYHLMDILTKVNADVSQKTDSYGEKKQMPQPAFSLRKKVVFPIPRERPPSLP</sequence>
<dbReference type="GO" id="GO:0006915">
    <property type="term" value="P:apoptotic process"/>
    <property type="evidence" value="ECO:0007669"/>
    <property type="project" value="UniProtKB-KW"/>
</dbReference>
<evidence type="ECO:0000256" key="13">
    <source>
        <dbReference type="ARBA" id="ARBA00051626"/>
    </source>
</evidence>
<proteinExistence type="inferred from homology"/>
<name>A0A668AMX8_9TELE</name>
<evidence type="ECO:0000256" key="4">
    <source>
        <dbReference type="ARBA" id="ARBA00022490"/>
    </source>
</evidence>
<evidence type="ECO:0000256" key="15">
    <source>
        <dbReference type="ARBA" id="ARBA00068172"/>
    </source>
</evidence>
<protein>
    <recommendedName>
        <fullName evidence="15">Caspase-8</fullName>
        <ecNumber evidence="14">3.4.22.61</ecNumber>
    </recommendedName>
</protein>
<dbReference type="GO" id="GO:0005634">
    <property type="term" value="C:nucleus"/>
    <property type="evidence" value="ECO:0007669"/>
    <property type="project" value="UniProtKB-SubCell"/>
</dbReference>
<evidence type="ECO:0000256" key="10">
    <source>
        <dbReference type="ARBA" id="ARBA00022807"/>
    </source>
</evidence>
<evidence type="ECO:0000259" key="18">
    <source>
        <dbReference type="PROSITE" id="PS50207"/>
    </source>
</evidence>
<keyword evidence="21" id="KW-1185">Reference proteome</keyword>
<feature type="domain" description="Caspase family p10" evidence="18">
    <location>
        <begin position="368"/>
        <end position="455"/>
    </location>
</feature>
<dbReference type="PROSITE" id="PS50207">
    <property type="entry name" value="CASPASE_P10"/>
    <property type="match status" value="1"/>
</dbReference>
<dbReference type="InterPro" id="IPR016129">
    <property type="entry name" value="Caspase_his_AS"/>
</dbReference>
<evidence type="ECO:0000313" key="21">
    <source>
        <dbReference type="Proteomes" id="UP000472263"/>
    </source>
</evidence>
<feature type="domain" description="DED" evidence="17">
    <location>
        <begin position="2"/>
        <end position="79"/>
    </location>
</feature>
<evidence type="ECO:0000256" key="12">
    <source>
        <dbReference type="ARBA" id="ARBA00023242"/>
    </source>
</evidence>
<dbReference type="PANTHER" id="PTHR48169:SF7">
    <property type="entry name" value="CASPASE 10"/>
    <property type="match status" value="1"/>
</dbReference>
<evidence type="ECO:0000256" key="1">
    <source>
        <dbReference type="ARBA" id="ARBA00004123"/>
    </source>
</evidence>
<dbReference type="InterPro" id="IPR001309">
    <property type="entry name" value="Pept_C14_p20"/>
</dbReference>
<dbReference type="SMART" id="SM00031">
    <property type="entry name" value="DED"/>
    <property type="match status" value="2"/>
</dbReference>
<dbReference type="GO" id="GO:0043065">
    <property type="term" value="P:positive regulation of apoptotic process"/>
    <property type="evidence" value="ECO:0007669"/>
    <property type="project" value="UniProtKB-ARBA"/>
</dbReference>
<dbReference type="InParanoid" id="A0A668AMX8"/>
<dbReference type="SUPFAM" id="SSF52129">
    <property type="entry name" value="Caspase-like"/>
    <property type="match status" value="1"/>
</dbReference>
<comment type="catalytic activity">
    <reaction evidence="13">
        <text>Strict requirement for Asp at position P1 and has a preferred cleavage sequence of (Leu/Asp/Val)-Glu-Thr-Asp-|-(Gly/Ser/Ala).</text>
        <dbReference type="EC" id="3.4.22.61"/>
    </reaction>
</comment>
<dbReference type="CDD" id="cd08792">
    <property type="entry name" value="DED_Caspase_8_10_r1"/>
    <property type="match status" value="1"/>
</dbReference>
<dbReference type="SUPFAM" id="SSF47986">
    <property type="entry name" value="DEATH domain"/>
    <property type="match status" value="2"/>
</dbReference>
<keyword evidence="8" id="KW-0677">Repeat</keyword>
<accession>A0A668AMX8</accession>
<dbReference type="InterPro" id="IPR002138">
    <property type="entry name" value="Pept_C14_p10"/>
</dbReference>
<dbReference type="PROSITE" id="PS01122">
    <property type="entry name" value="CASPASE_CYS"/>
    <property type="match status" value="1"/>
</dbReference>
<keyword evidence="10" id="KW-0788">Thiol protease</keyword>
<dbReference type="InterPro" id="IPR001875">
    <property type="entry name" value="DED_dom"/>
</dbReference>
<dbReference type="CDD" id="cd00032">
    <property type="entry name" value="CASc"/>
    <property type="match status" value="1"/>
</dbReference>
<keyword evidence="11" id="KW-0865">Zymogen</keyword>
<dbReference type="InterPro" id="IPR015917">
    <property type="entry name" value="Pept_C14A"/>
</dbReference>
<evidence type="ECO:0000256" key="3">
    <source>
        <dbReference type="ARBA" id="ARBA00010134"/>
    </source>
</evidence>
<comment type="similarity">
    <text evidence="3 16">Belongs to the peptidase C14A family.</text>
</comment>
<evidence type="ECO:0000256" key="9">
    <source>
        <dbReference type="ARBA" id="ARBA00022801"/>
    </source>
</evidence>
<dbReference type="PROSITE" id="PS50168">
    <property type="entry name" value="DED"/>
    <property type="match status" value="2"/>
</dbReference>
<evidence type="ECO:0000256" key="6">
    <source>
        <dbReference type="ARBA" id="ARBA00022670"/>
    </source>
</evidence>
<dbReference type="FunFam" id="1.10.533.10:FF:000016">
    <property type="entry name" value="CASP8 and FADD-like apoptosis regulator"/>
    <property type="match status" value="1"/>
</dbReference>
<dbReference type="InterPro" id="IPR029030">
    <property type="entry name" value="Caspase-like_dom_sf"/>
</dbReference>
<dbReference type="CDD" id="cd08334">
    <property type="entry name" value="DED_Caspase_8_10_r2"/>
    <property type="match status" value="1"/>
</dbReference>
<dbReference type="GO" id="GO:0051604">
    <property type="term" value="P:protein maturation"/>
    <property type="evidence" value="ECO:0007669"/>
    <property type="project" value="UniProtKB-ARBA"/>
</dbReference>
<feature type="domain" description="DED" evidence="17">
    <location>
        <begin position="88"/>
        <end position="156"/>
    </location>
</feature>
<keyword evidence="5" id="KW-0597">Phosphoprotein</keyword>
<dbReference type="GO" id="GO:0004197">
    <property type="term" value="F:cysteine-type endopeptidase activity"/>
    <property type="evidence" value="ECO:0007669"/>
    <property type="project" value="InterPro"/>
</dbReference>
<dbReference type="Proteomes" id="UP000472263">
    <property type="component" value="Chromosome 21"/>
</dbReference>
<keyword evidence="9" id="KW-0378">Hydrolase</keyword>
<dbReference type="PANTHER" id="PTHR48169">
    <property type="entry name" value="DED DOMAIN-CONTAINING PROTEIN"/>
    <property type="match status" value="1"/>
</dbReference>
<dbReference type="InterPro" id="IPR011029">
    <property type="entry name" value="DEATH-like_dom_sf"/>
</dbReference>
<evidence type="ECO:0000256" key="16">
    <source>
        <dbReference type="RuleBase" id="RU003971"/>
    </source>
</evidence>
<evidence type="ECO:0000259" key="19">
    <source>
        <dbReference type="PROSITE" id="PS50208"/>
    </source>
</evidence>
<evidence type="ECO:0000256" key="2">
    <source>
        <dbReference type="ARBA" id="ARBA00004496"/>
    </source>
</evidence>
<evidence type="ECO:0000256" key="8">
    <source>
        <dbReference type="ARBA" id="ARBA00022737"/>
    </source>
</evidence>
<dbReference type="PRINTS" id="PR00376">
    <property type="entry name" value="IL1BCENZYME"/>
</dbReference>
<reference evidence="20" key="3">
    <citation type="submission" date="2025-09" db="UniProtKB">
        <authorList>
            <consortium name="Ensembl"/>
        </authorList>
    </citation>
    <scope>IDENTIFICATION</scope>
</reference>
<dbReference type="PROSITE" id="PS50208">
    <property type="entry name" value="CASPASE_P20"/>
    <property type="match status" value="1"/>
</dbReference>
<dbReference type="GO" id="GO:0005886">
    <property type="term" value="C:plasma membrane"/>
    <property type="evidence" value="ECO:0007669"/>
    <property type="project" value="UniProtKB-ARBA"/>
</dbReference>